<feature type="region of interest" description="Disordered" evidence="1">
    <location>
        <begin position="298"/>
        <end position="334"/>
    </location>
</feature>
<sequence>MTVTTYLEKQNQNPITKIPLTENLVLQLSHEDLNCPFCDIIPVAVTTWGSYWTRAGEIRRYYCYHCKKAFNPAKVPYVYERMSKVIFELGKAVIKNNTSISKLAKDFRIPKSTLQAAIAEIESMLEENFEFIKALDEALVDKKHRVKGDLRIIYYDEGFHKLLGQLYYLIFAVNEYGEPIQVDIQSTRDMRVIRDCLEQTISKMGAVDMIVSDGSPTILRAVRSLRKSIILVQQIHSSKGKRVKIIKIDPILGSKKMRELTIELHGESLKFDRESVIRAQTKFVYPAKSDQVLYHQKSSELKKNQASEQNSSKSNINSSRSSTNKENQKKNPIEDVNWIWTPDTNF</sequence>
<organism evidence="3">
    <name type="scientific">marine sediment metagenome</name>
    <dbReference type="NCBI Taxonomy" id="412755"/>
    <lineage>
        <taxon>unclassified sequences</taxon>
        <taxon>metagenomes</taxon>
        <taxon>ecological metagenomes</taxon>
    </lineage>
</organism>
<comment type="caution">
    <text evidence="3">The sequence shown here is derived from an EMBL/GenBank/DDBJ whole genome shotgun (WGS) entry which is preliminary data.</text>
</comment>
<evidence type="ECO:0000313" key="3">
    <source>
        <dbReference type="EMBL" id="KKL82188.1"/>
    </source>
</evidence>
<dbReference type="InterPro" id="IPR032874">
    <property type="entry name" value="DDE_dom"/>
</dbReference>
<feature type="compositionally biased region" description="Low complexity" evidence="1">
    <location>
        <begin position="307"/>
        <end position="324"/>
    </location>
</feature>
<dbReference type="AlphaFoldDB" id="A0A0F9F7B5"/>
<gene>
    <name evidence="3" type="ORF">LCGC14_1987250</name>
</gene>
<reference evidence="3" key="1">
    <citation type="journal article" date="2015" name="Nature">
        <title>Complex archaea that bridge the gap between prokaryotes and eukaryotes.</title>
        <authorList>
            <person name="Spang A."/>
            <person name="Saw J.H."/>
            <person name="Jorgensen S.L."/>
            <person name="Zaremba-Niedzwiedzka K."/>
            <person name="Martijn J."/>
            <person name="Lind A.E."/>
            <person name="van Eijk R."/>
            <person name="Schleper C."/>
            <person name="Guy L."/>
            <person name="Ettema T.J."/>
        </authorList>
    </citation>
    <scope>NUCLEOTIDE SEQUENCE</scope>
</reference>
<feature type="domain" description="DDE" evidence="2">
    <location>
        <begin position="155"/>
        <end position="241"/>
    </location>
</feature>
<evidence type="ECO:0000259" key="2">
    <source>
        <dbReference type="Pfam" id="PF13610"/>
    </source>
</evidence>
<proteinExistence type="predicted"/>
<evidence type="ECO:0000256" key="1">
    <source>
        <dbReference type="SAM" id="MobiDB-lite"/>
    </source>
</evidence>
<dbReference type="Pfam" id="PF13610">
    <property type="entry name" value="DDE_Tnp_IS240"/>
    <property type="match status" value="1"/>
</dbReference>
<accession>A0A0F9F7B5</accession>
<name>A0A0F9F7B5_9ZZZZ</name>
<dbReference type="EMBL" id="LAZR01022342">
    <property type="protein sequence ID" value="KKL82188.1"/>
    <property type="molecule type" value="Genomic_DNA"/>
</dbReference>
<protein>
    <recommendedName>
        <fullName evidence="2">DDE domain-containing protein</fullName>
    </recommendedName>
</protein>